<evidence type="ECO:0000313" key="3">
    <source>
        <dbReference type="EMBL" id="EET90017.1"/>
    </source>
</evidence>
<dbReference type="InterPro" id="IPR055170">
    <property type="entry name" value="GFO_IDH_MocA-like_dom"/>
</dbReference>
<sequence>MEKLTYGIIGLGHIAEKAYLKAAGYAAGAELIAVCDKDKSRLALADGLGVSTYSNYGDMIAKEKPDFIVALTPHNEYHDIIKAAARRGIGVFKEKPLGRDLKEAKRFVALAEKNEIKLGVGLQRRFSSLNRNFESMKNAISGIFFVEGKYTMHVDNPGEGWRGQKSLAGGGCIIDMGYHMLDMLIWYFGMPEYVHAYISTAAMPKTNYDAEDTALVSFKYGNGAYGSVTISRYYYPKTEYVKAVGNNFVGALERESAELINKDGRVVKRMDYKYDMVNLAAVQIDNFCRLIKGDKNAVDLIPDNLRVMSLIDAIYASANKGRYVKVNHAGV</sequence>
<evidence type="ECO:0000259" key="1">
    <source>
        <dbReference type="Pfam" id="PF01408"/>
    </source>
</evidence>
<dbReference type="Pfam" id="PF01408">
    <property type="entry name" value="GFO_IDH_MocA"/>
    <property type="match status" value="1"/>
</dbReference>
<dbReference type="InterPro" id="IPR036291">
    <property type="entry name" value="NAD(P)-bd_dom_sf"/>
</dbReference>
<feature type="domain" description="GFO/IDH/MocA-like oxidoreductase" evidence="2">
    <location>
        <begin position="143"/>
        <end position="239"/>
    </location>
</feature>
<proteinExistence type="predicted"/>
<dbReference type="InterPro" id="IPR051317">
    <property type="entry name" value="Gfo/Idh/MocA_oxidoreduct"/>
</dbReference>
<name>C7DHB5_MICA2</name>
<gene>
    <name evidence="3" type="ORF">UNLARM2_0461</name>
</gene>
<reference evidence="3 4" key="1">
    <citation type="journal article" date="2009" name="Genome Biol.">
        <title>Community-wide analysis of microbial genome sequence signatures.</title>
        <authorList>
            <person name="Dick G.J."/>
            <person name="Andersson A.F."/>
            <person name="Baker B.J."/>
            <person name="Simmons S.L."/>
            <person name="Thomas B.C."/>
            <person name="Yelton A.P."/>
            <person name="Banfield J.F."/>
        </authorList>
    </citation>
    <scope>NUCLEOTIDE SEQUENCE [LARGE SCALE GENOMIC DNA]</scope>
    <source>
        <strain evidence="3">ARMAN-2</strain>
    </source>
</reference>
<dbReference type="Proteomes" id="UP000332487">
    <property type="component" value="Unassembled WGS sequence"/>
</dbReference>
<dbReference type="PANTHER" id="PTHR43708:SF8">
    <property type="entry name" value="OXIDOREDUCTASE"/>
    <property type="match status" value="1"/>
</dbReference>
<dbReference type="PANTHER" id="PTHR43708">
    <property type="entry name" value="CONSERVED EXPRESSED OXIDOREDUCTASE (EUROFUNG)"/>
    <property type="match status" value="1"/>
</dbReference>
<evidence type="ECO:0000313" key="4">
    <source>
        <dbReference type="Proteomes" id="UP000332487"/>
    </source>
</evidence>
<dbReference type="InterPro" id="IPR000683">
    <property type="entry name" value="Gfo/Idh/MocA-like_OxRdtase_N"/>
</dbReference>
<reference evidence="3 4" key="2">
    <citation type="journal article" date="2010" name="Proc. Natl. Acad. Sci. U.S.A.">
        <title>Enigmatic, ultrasmall, uncultivated Archaea.</title>
        <authorList>
            <person name="Baker B.J."/>
            <person name="Comolli L.R."/>
            <person name="Dick G.J."/>
            <person name="Hauser L.J."/>
            <person name="Hyatt D."/>
            <person name="Dill B.D."/>
            <person name="Land M.L."/>
            <person name="Verberkmoes N.C."/>
            <person name="Hettich R.L."/>
            <person name="Banfield J.F."/>
        </authorList>
    </citation>
    <scope>NUCLEOTIDE SEQUENCE [LARGE SCALE GENOMIC DNA]</scope>
    <source>
        <strain evidence="3">ARMAN-2</strain>
    </source>
</reference>
<keyword evidence="4" id="KW-1185">Reference proteome</keyword>
<dbReference type="SUPFAM" id="SSF51735">
    <property type="entry name" value="NAD(P)-binding Rossmann-fold domains"/>
    <property type="match status" value="1"/>
</dbReference>
<organism evidence="3 4">
    <name type="scientific">Candidatus Micrarchaeum acidiphilum ARMAN-2</name>
    <dbReference type="NCBI Taxonomy" id="425595"/>
    <lineage>
        <taxon>Archaea</taxon>
        <taxon>Candidatus Micrarchaeota</taxon>
        <taxon>Candidatus Micrarchaeia</taxon>
        <taxon>Candidatus Micrarchaeales</taxon>
        <taxon>Candidatus Micrarchaeaceae</taxon>
        <taxon>Candidatus Micrarchaeum</taxon>
    </lineage>
</organism>
<dbReference type="GO" id="GO:0000166">
    <property type="term" value="F:nucleotide binding"/>
    <property type="evidence" value="ECO:0007669"/>
    <property type="project" value="InterPro"/>
</dbReference>
<protein>
    <submittedName>
        <fullName evidence="3">Oxidoreductase domain protein</fullName>
    </submittedName>
</protein>
<accession>C7DHB5</accession>
<feature type="domain" description="Gfo/Idh/MocA-like oxidoreductase N-terminal" evidence="1">
    <location>
        <begin position="5"/>
        <end position="121"/>
    </location>
</feature>
<dbReference type="Pfam" id="PF22725">
    <property type="entry name" value="GFO_IDH_MocA_C3"/>
    <property type="match status" value="1"/>
</dbReference>
<evidence type="ECO:0000259" key="2">
    <source>
        <dbReference type="Pfam" id="PF22725"/>
    </source>
</evidence>
<dbReference type="EMBL" id="GG697240">
    <property type="protein sequence ID" value="EET90017.1"/>
    <property type="molecule type" value="Genomic_DNA"/>
</dbReference>
<dbReference type="AlphaFoldDB" id="C7DHB5"/>
<dbReference type="SUPFAM" id="SSF55347">
    <property type="entry name" value="Glyceraldehyde-3-phosphate dehydrogenase-like, C-terminal domain"/>
    <property type="match status" value="1"/>
</dbReference>
<dbReference type="Gene3D" id="3.40.50.720">
    <property type="entry name" value="NAD(P)-binding Rossmann-like Domain"/>
    <property type="match status" value="1"/>
</dbReference>
<dbReference type="Gene3D" id="3.30.360.10">
    <property type="entry name" value="Dihydrodipicolinate Reductase, domain 2"/>
    <property type="match status" value="1"/>
</dbReference>